<proteinExistence type="predicted"/>
<dbReference type="InterPro" id="IPR000182">
    <property type="entry name" value="GNAT_dom"/>
</dbReference>
<dbReference type="PROSITE" id="PS51186">
    <property type="entry name" value="GNAT"/>
    <property type="match status" value="1"/>
</dbReference>
<name>A0A1W2DV79_9HYPH</name>
<dbReference type="PANTHER" id="PTHR47237:SF2">
    <property type="entry name" value="BLL4206 PROTEIN"/>
    <property type="match status" value="1"/>
</dbReference>
<accession>A0A1W2DV79</accession>
<protein>
    <submittedName>
        <fullName evidence="2">Acetyltransferase (GNAT) domain-containing protein</fullName>
    </submittedName>
</protein>
<dbReference type="InterPro" id="IPR041496">
    <property type="entry name" value="YitH/HolE_GNAT"/>
</dbReference>
<dbReference type="InterPro" id="IPR016181">
    <property type="entry name" value="Acyl_CoA_acyltransferase"/>
</dbReference>
<dbReference type="GO" id="GO:0004792">
    <property type="term" value="F:thiosulfate-cyanide sulfurtransferase activity"/>
    <property type="evidence" value="ECO:0007669"/>
    <property type="project" value="InterPro"/>
</dbReference>
<reference evidence="2 3" key="1">
    <citation type="submission" date="2017-04" db="EMBL/GenBank/DDBJ databases">
        <authorList>
            <person name="Afonso C.L."/>
            <person name="Miller P.J."/>
            <person name="Scott M.A."/>
            <person name="Spackman E."/>
            <person name="Goraichik I."/>
            <person name="Dimitrov K.M."/>
            <person name="Suarez D.L."/>
            <person name="Swayne D.E."/>
        </authorList>
    </citation>
    <scope>NUCLEOTIDE SEQUENCE [LARGE SCALE GENOMIC DNA]</scope>
    <source>
        <strain evidence="2 3">CGMCC 1.10972</strain>
    </source>
</reference>
<dbReference type="PROSITE" id="PS00380">
    <property type="entry name" value="RHODANESE_1"/>
    <property type="match status" value="1"/>
</dbReference>
<dbReference type="InterPro" id="IPR052729">
    <property type="entry name" value="Acyl/Acetyltrans_Enzymes"/>
</dbReference>
<dbReference type="InterPro" id="IPR001307">
    <property type="entry name" value="Thiosulphate_STrfase_CS"/>
</dbReference>
<dbReference type="SUPFAM" id="SSF55729">
    <property type="entry name" value="Acyl-CoA N-acyltransferases (Nat)"/>
    <property type="match status" value="1"/>
</dbReference>
<dbReference type="EMBL" id="FWXR01000018">
    <property type="protein sequence ID" value="SMD01400.1"/>
    <property type="molecule type" value="Genomic_DNA"/>
</dbReference>
<dbReference type="Gene3D" id="3.40.630.90">
    <property type="match status" value="1"/>
</dbReference>
<dbReference type="Pfam" id="PF18014">
    <property type="entry name" value="Acetyltransf_18"/>
    <property type="match status" value="1"/>
</dbReference>
<dbReference type="Pfam" id="PF13508">
    <property type="entry name" value="Acetyltransf_7"/>
    <property type="match status" value="1"/>
</dbReference>
<dbReference type="CDD" id="cd04301">
    <property type="entry name" value="NAT_SF"/>
    <property type="match status" value="1"/>
</dbReference>
<evidence type="ECO:0000313" key="2">
    <source>
        <dbReference type="EMBL" id="SMD01400.1"/>
    </source>
</evidence>
<dbReference type="GO" id="GO:0016747">
    <property type="term" value="F:acyltransferase activity, transferring groups other than amino-acyl groups"/>
    <property type="evidence" value="ECO:0007669"/>
    <property type="project" value="InterPro"/>
</dbReference>
<keyword evidence="3" id="KW-1185">Reference proteome</keyword>
<dbReference type="OrthoDB" id="8453373at2"/>
<dbReference type="Proteomes" id="UP000192656">
    <property type="component" value="Unassembled WGS sequence"/>
</dbReference>
<dbReference type="AlphaFoldDB" id="A0A1W2DV79"/>
<feature type="domain" description="N-acetyltransferase" evidence="1">
    <location>
        <begin position="4"/>
        <end position="150"/>
    </location>
</feature>
<gene>
    <name evidence="2" type="ORF">SAMN06297251_11838</name>
</gene>
<dbReference type="RefSeq" id="WP_084411686.1">
    <property type="nucleotide sequence ID" value="NZ_FWXR01000018.1"/>
</dbReference>
<dbReference type="STRING" id="937218.SAMN06297251_11838"/>
<evidence type="ECO:0000313" key="3">
    <source>
        <dbReference type="Proteomes" id="UP000192656"/>
    </source>
</evidence>
<evidence type="ECO:0000259" key="1">
    <source>
        <dbReference type="PROSITE" id="PS51186"/>
    </source>
</evidence>
<sequence length="289" mass="30939">MDTAAIRDVKNAADEVAIVPFSDRHLPGAHKLSMALSWPYRVEDWAFALKLGEGLALEQNGEVVGTAAWFPYGEDGATIGMIIVSNALQGRGYGARLMDALLSAAGSRTILLNATAEGKALYLRRGFNPVGTIHQHHGILPGRVDAPPAEIVRPMAVSDFDAILKLDREATGFERRPLLEQLLAVGETDLLLQDGEVAGYAISRVWGRGHVVGPVVAPGADEARHLVAAALSRLESRFVRIDTDVETGLSPWLESLGLPMVSDALVMVRGTLHKSGPAQLFALSNQSLN</sequence>
<organism evidence="2 3">
    <name type="scientific">Fulvimarina manganoxydans</name>
    <dbReference type="NCBI Taxonomy" id="937218"/>
    <lineage>
        <taxon>Bacteria</taxon>
        <taxon>Pseudomonadati</taxon>
        <taxon>Pseudomonadota</taxon>
        <taxon>Alphaproteobacteria</taxon>
        <taxon>Hyphomicrobiales</taxon>
        <taxon>Aurantimonadaceae</taxon>
        <taxon>Fulvimarina</taxon>
    </lineage>
</organism>
<dbReference type="PANTHER" id="PTHR47237">
    <property type="entry name" value="SLL0310 PROTEIN"/>
    <property type="match status" value="1"/>
</dbReference>
<dbReference type="Gene3D" id="3.40.630.30">
    <property type="match status" value="1"/>
</dbReference>
<keyword evidence="2" id="KW-0808">Transferase</keyword>